<dbReference type="GO" id="GO:0016740">
    <property type="term" value="F:transferase activity"/>
    <property type="evidence" value="ECO:0007669"/>
    <property type="project" value="UniProtKB-KW"/>
</dbReference>
<dbReference type="GO" id="GO:0031470">
    <property type="term" value="C:carboxysome"/>
    <property type="evidence" value="ECO:0007669"/>
    <property type="project" value="UniProtKB-ARBA"/>
</dbReference>
<keyword evidence="2" id="KW-0808">Transferase</keyword>
<evidence type="ECO:0000256" key="1">
    <source>
        <dbReference type="SAM" id="MobiDB-lite"/>
    </source>
</evidence>
<dbReference type="GO" id="GO:0043886">
    <property type="term" value="F:structural constituent of carboxysome shell"/>
    <property type="evidence" value="ECO:0007669"/>
    <property type="project" value="UniProtKB-ARBA"/>
</dbReference>
<protein>
    <submittedName>
        <fullName evidence="2">Transferase</fullName>
    </submittedName>
</protein>
<dbReference type="Gene3D" id="2.160.10.10">
    <property type="entry name" value="Hexapeptide repeat proteins"/>
    <property type="match status" value="1"/>
</dbReference>
<dbReference type="AlphaFoldDB" id="A0A7C3VQT6"/>
<proteinExistence type="predicted"/>
<evidence type="ECO:0000313" key="2">
    <source>
        <dbReference type="EMBL" id="HGG01491.1"/>
    </source>
</evidence>
<gene>
    <name evidence="2" type="ORF">ENR15_12790</name>
</gene>
<organism evidence="2">
    <name type="scientific">Planktothricoides sp. SpSt-374</name>
    <dbReference type="NCBI Taxonomy" id="2282167"/>
    <lineage>
        <taxon>Bacteria</taxon>
        <taxon>Bacillati</taxon>
        <taxon>Cyanobacteriota</taxon>
        <taxon>Cyanophyceae</taxon>
        <taxon>Oscillatoriophycideae</taxon>
        <taxon>Oscillatoriales</taxon>
        <taxon>Oscillatoriaceae</taxon>
        <taxon>Planktothricoides</taxon>
    </lineage>
</organism>
<feature type="region of interest" description="Disordered" evidence="1">
    <location>
        <begin position="106"/>
        <end position="180"/>
    </location>
</feature>
<accession>A0A7C3VQT6</accession>
<reference evidence="2" key="1">
    <citation type="journal article" date="2020" name="mSystems">
        <title>Genome- and Community-Level Interaction Insights into Carbon Utilization and Element Cycling Functions of Hydrothermarchaeota in Hydrothermal Sediment.</title>
        <authorList>
            <person name="Zhou Z."/>
            <person name="Liu Y."/>
            <person name="Xu W."/>
            <person name="Pan J."/>
            <person name="Luo Z.H."/>
            <person name="Li M."/>
        </authorList>
    </citation>
    <scope>NUCLEOTIDE SEQUENCE [LARGE SCALE GENOMIC DNA]</scope>
    <source>
        <strain evidence="2">SpSt-374</strain>
    </source>
</reference>
<dbReference type="InterPro" id="IPR011004">
    <property type="entry name" value="Trimer_LpxA-like_sf"/>
</dbReference>
<dbReference type="SUPFAM" id="SSF51161">
    <property type="entry name" value="Trimeric LpxA-like enzymes"/>
    <property type="match status" value="1"/>
</dbReference>
<dbReference type="EMBL" id="DSPX01000128">
    <property type="protein sequence ID" value="HGG01491.1"/>
    <property type="molecule type" value="Genomic_DNA"/>
</dbReference>
<sequence length="204" mass="20714">MWVDPSATLGPGVILQAGANARIAIAAGVSIGMGTILQAFEGNIDVEREAVLGAGVLIVGNAKIGTRASVGATATIYNSGVKPLQVVPAGSVLGDRFSQAIVSPPEALPEDPQAVAQPDAPESPAPETPVPELSATPAATPSEETKSVAPEPASATAPVSTSEADSKGEPPKPGNPIYGQEHVSRILVTIFPNGQYINRPEQDK</sequence>
<comment type="caution">
    <text evidence="2">The sequence shown here is derived from an EMBL/GenBank/DDBJ whole genome shotgun (WGS) entry which is preliminary data.</text>
</comment>
<name>A0A7C3VQT6_9CYAN</name>